<accession>A0A078ALI9</accession>
<evidence type="ECO:0000313" key="1">
    <source>
        <dbReference type="EMBL" id="CDW83225.1"/>
    </source>
</evidence>
<organism evidence="1 2">
    <name type="scientific">Stylonychia lemnae</name>
    <name type="common">Ciliate</name>
    <dbReference type="NCBI Taxonomy" id="5949"/>
    <lineage>
        <taxon>Eukaryota</taxon>
        <taxon>Sar</taxon>
        <taxon>Alveolata</taxon>
        <taxon>Ciliophora</taxon>
        <taxon>Intramacronucleata</taxon>
        <taxon>Spirotrichea</taxon>
        <taxon>Stichotrichia</taxon>
        <taxon>Sporadotrichida</taxon>
        <taxon>Oxytrichidae</taxon>
        <taxon>Stylonychinae</taxon>
        <taxon>Stylonychia</taxon>
    </lineage>
</organism>
<dbReference type="InParanoid" id="A0A078ALI9"/>
<gene>
    <name evidence="1" type="primary">Contig8974.g9595</name>
    <name evidence="1" type="ORF">STYLEM_12267</name>
</gene>
<reference evidence="1 2" key="1">
    <citation type="submission" date="2014-06" db="EMBL/GenBank/DDBJ databases">
        <authorList>
            <person name="Swart Estienne"/>
        </authorList>
    </citation>
    <scope>NUCLEOTIDE SEQUENCE [LARGE SCALE GENOMIC DNA]</scope>
    <source>
        <strain evidence="1 2">130c</strain>
    </source>
</reference>
<proteinExistence type="predicted"/>
<sequence length="226" mass="27071">MNYIESSDVEDKDNFGESLLITYMKLLKISNEESILGYDFKIKNIISLYEAIEQRVEDIEVKNIYFRYQDELSEQQNIQIGRLILEIQLPLIEEMMHIIGKLCIRQLRNLQKELLNQKIFIYLLEDKNEPLYGDEKQDSMKQKEDKDKVKNKFIDLQSTQVEIRQAKCIYDRFRQHYQKLLDDERAQKAKIDRDKQEQINAEKIVGININDFFDSGPKQVRRRGNR</sequence>
<dbReference type="AlphaFoldDB" id="A0A078ALI9"/>
<evidence type="ECO:0000313" key="2">
    <source>
        <dbReference type="Proteomes" id="UP000039865"/>
    </source>
</evidence>
<keyword evidence="2" id="KW-1185">Reference proteome</keyword>
<dbReference type="Proteomes" id="UP000039865">
    <property type="component" value="Unassembled WGS sequence"/>
</dbReference>
<name>A0A078ALI9_STYLE</name>
<protein>
    <submittedName>
        <fullName evidence="1">Uncharacterized protein</fullName>
    </submittedName>
</protein>
<dbReference type="EMBL" id="CCKQ01011656">
    <property type="protein sequence ID" value="CDW83225.1"/>
    <property type="molecule type" value="Genomic_DNA"/>
</dbReference>